<dbReference type="Proteomes" id="UP001591681">
    <property type="component" value="Unassembled WGS sequence"/>
</dbReference>
<sequence length="1008" mass="114193">MYYALSPELFTAPITSHITLTTSARNTVCLAQSDNLLHKIPSLITHHRKRKHKTTGCIPNNLINIQLGRWVNKTKIVINAAVLNVRSLTNKSFFINDYISENKLHLMFLVETWLKEEGAATLIEACPPNYKFYQSIRGNKRGGGIAVIFSDKLSCNEINLGTFTSFEYLAIKVKTDHSLLLITLYRPPKSSPTFLSDFSTLVSAVLTNYDRIIITGDFNIHVNKSGDSNGKDLLNTLDGFGLHQYVTEATHQLGNTLDLVISQPANINNISVSDIAISDHYCVLFEFPFTIHSNRETGATHKRCINESAQQKITELISSRDLLNGHKSLDEMVAGFNSNLKEILDEVAPLKTKRSSRVKTSPWINESVREKKRQCRAAERAWRKSKLEVNRIILKEHIITYNNTIRTERKNYLSKIITDHHNNTRVLFSTIEKVLNPGPVCDMLSLATTPKCEEFAEFFTNKILAIRAEIIRDPNYLQDAPIKEPPTLQTFSAITEDDLYKLIKHSKRSTCSLDPIPTFLMKNNFNYISTPLLQIINTSILTGIFPSAFKTAVVKPLLKKPNLDYNTLNNYRPISNLPFISKILEKAVFLQLNQFLNENDILEKFQSGFRANHSTETALTKIVNDLRLSTATNKVSALVLLDLSAAFDTIDHNILLHRLKTWVGLSGHVLKWLESYITRRQFYISLGDHISKNHDVPFGVAQGSCLGPLLFSLYMLPLGNIIKKHNIDFHSYADDTQLYISVEPNKTTALQSLTSCLSAVTHWMSNNFLKLNENKTELLLIGPKDKREALLPSLGNLNQYVREQVTSLGVILDSDLSLKPHINKVTKTAYFHLRNIAKVRPFLTKPDAEKLVHAFITSRLDYCNALFTGLPKKSIEKLQLIQNSAARLLTKTRKREHITPVLAELHWLPVSYRIDFKVLLLVFKAVNGLAPCYIVDALSSYTPARALRSADAGLLRIPDAPPKRIGESAFSYYAPKRWNALPQHIRKAESIDIFKRQLKTYLFNQAYT</sequence>
<feature type="domain" description="Reverse transcriptase" evidence="1">
    <location>
        <begin position="538"/>
        <end position="812"/>
    </location>
</feature>
<accession>A0ABD1KK92</accession>
<name>A0ABD1KK92_9TELE</name>
<dbReference type="InterPro" id="IPR005135">
    <property type="entry name" value="Endo/exonuclease/phosphatase"/>
</dbReference>
<gene>
    <name evidence="2" type="ORF">ACEWY4_003906</name>
</gene>
<evidence type="ECO:0000313" key="3">
    <source>
        <dbReference type="Proteomes" id="UP001591681"/>
    </source>
</evidence>
<reference evidence="2 3" key="1">
    <citation type="submission" date="2024-09" db="EMBL/GenBank/DDBJ databases">
        <title>A chromosome-level genome assembly of Gray's grenadier anchovy, Coilia grayii.</title>
        <authorList>
            <person name="Fu Z."/>
        </authorList>
    </citation>
    <scope>NUCLEOTIDE SEQUENCE [LARGE SCALE GENOMIC DNA]</scope>
    <source>
        <strain evidence="2">G4</strain>
        <tissue evidence="2">Muscle</tissue>
    </source>
</reference>
<keyword evidence="3" id="KW-1185">Reference proteome</keyword>
<evidence type="ECO:0000313" key="2">
    <source>
        <dbReference type="EMBL" id="KAL2099512.1"/>
    </source>
</evidence>
<dbReference type="Gene3D" id="3.60.10.10">
    <property type="entry name" value="Endonuclease/exonuclease/phosphatase"/>
    <property type="match status" value="1"/>
</dbReference>
<dbReference type="SUPFAM" id="SSF56672">
    <property type="entry name" value="DNA/RNA polymerases"/>
    <property type="match status" value="1"/>
</dbReference>
<dbReference type="EMBL" id="JBHFQA010000004">
    <property type="protein sequence ID" value="KAL2099512.1"/>
    <property type="molecule type" value="Genomic_DNA"/>
</dbReference>
<dbReference type="SUPFAM" id="SSF56219">
    <property type="entry name" value="DNase I-like"/>
    <property type="match status" value="1"/>
</dbReference>
<comment type="caution">
    <text evidence="2">The sequence shown here is derived from an EMBL/GenBank/DDBJ whole genome shotgun (WGS) entry which is preliminary data.</text>
</comment>
<dbReference type="PROSITE" id="PS50878">
    <property type="entry name" value="RT_POL"/>
    <property type="match status" value="1"/>
</dbReference>
<dbReference type="InterPro" id="IPR036691">
    <property type="entry name" value="Endo/exonu/phosph_ase_sf"/>
</dbReference>
<dbReference type="PANTHER" id="PTHR33332">
    <property type="entry name" value="REVERSE TRANSCRIPTASE DOMAIN-CONTAINING PROTEIN"/>
    <property type="match status" value="1"/>
</dbReference>
<dbReference type="Pfam" id="PF00078">
    <property type="entry name" value="RVT_1"/>
    <property type="match status" value="1"/>
</dbReference>
<dbReference type="Pfam" id="PF14529">
    <property type="entry name" value="Exo_endo_phos_2"/>
    <property type="match status" value="1"/>
</dbReference>
<organism evidence="2 3">
    <name type="scientific">Coilia grayii</name>
    <name type="common">Gray's grenadier anchovy</name>
    <dbReference type="NCBI Taxonomy" id="363190"/>
    <lineage>
        <taxon>Eukaryota</taxon>
        <taxon>Metazoa</taxon>
        <taxon>Chordata</taxon>
        <taxon>Craniata</taxon>
        <taxon>Vertebrata</taxon>
        <taxon>Euteleostomi</taxon>
        <taxon>Actinopterygii</taxon>
        <taxon>Neopterygii</taxon>
        <taxon>Teleostei</taxon>
        <taxon>Clupei</taxon>
        <taxon>Clupeiformes</taxon>
        <taxon>Clupeoidei</taxon>
        <taxon>Engraulidae</taxon>
        <taxon>Coilinae</taxon>
        <taxon>Coilia</taxon>
    </lineage>
</organism>
<dbReference type="InterPro" id="IPR000477">
    <property type="entry name" value="RT_dom"/>
</dbReference>
<dbReference type="InterPro" id="IPR043502">
    <property type="entry name" value="DNA/RNA_pol_sf"/>
</dbReference>
<protein>
    <recommendedName>
        <fullName evidence="1">Reverse transcriptase domain-containing protein</fullName>
    </recommendedName>
</protein>
<dbReference type="CDD" id="cd01650">
    <property type="entry name" value="RT_nLTR_like"/>
    <property type="match status" value="1"/>
</dbReference>
<dbReference type="AlphaFoldDB" id="A0ABD1KK92"/>
<evidence type="ECO:0000259" key="1">
    <source>
        <dbReference type="PROSITE" id="PS50878"/>
    </source>
</evidence>
<proteinExistence type="predicted"/>